<proteinExistence type="predicted"/>
<name>A0AAF0ZC30_9CHRO</name>
<dbReference type="InterPro" id="IPR009057">
    <property type="entry name" value="Homeodomain-like_sf"/>
</dbReference>
<dbReference type="PRINTS" id="PR00032">
    <property type="entry name" value="HTHARAC"/>
</dbReference>
<evidence type="ECO:0000256" key="2">
    <source>
        <dbReference type="ARBA" id="ARBA00023125"/>
    </source>
</evidence>
<keyword evidence="2" id="KW-0238">DNA-binding</keyword>
<dbReference type="RefSeq" id="WP_320001941.1">
    <property type="nucleotide sequence ID" value="NZ_CP138348.1"/>
</dbReference>
<evidence type="ECO:0000313" key="5">
    <source>
        <dbReference type="EMBL" id="WPF89526.1"/>
    </source>
</evidence>
<dbReference type="PROSITE" id="PS01124">
    <property type="entry name" value="HTH_ARAC_FAMILY_2"/>
    <property type="match status" value="1"/>
</dbReference>
<dbReference type="SMART" id="SM00342">
    <property type="entry name" value="HTH_ARAC"/>
    <property type="match status" value="1"/>
</dbReference>
<dbReference type="InterPro" id="IPR018060">
    <property type="entry name" value="HTH_AraC"/>
</dbReference>
<dbReference type="GO" id="GO:0043565">
    <property type="term" value="F:sequence-specific DNA binding"/>
    <property type="evidence" value="ECO:0007669"/>
    <property type="project" value="InterPro"/>
</dbReference>
<dbReference type="EMBL" id="CP138348">
    <property type="protein sequence ID" value="WPF89526.1"/>
    <property type="molecule type" value="Genomic_DNA"/>
</dbReference>
<gene>
    <name evidence="5" type="ORF">SAY89_04450</name>
</gene>
<evidence type="ECO:0000256" key="3">
    <source>
        <dbReference type="ARBA" id="ARBA00023163"/>
    </source>
</evidence>
<feature type="domain" description="HTH araC/xylS-type" evidence="4">
    <location>
        <begin position="245"/>
        <end position="342"/>
    </location>
</feature>
<dbReference type="InterPro" id="IPR018062">
    <property type="entry name" value="HTH_AraC-typ_CS"/>
</dbReference>
<dbReference type="GO" id="GO:0003700">
    <property type="term" value="F:DNA-binding transcription factor activity"/>
    <property type="evidence" value="ECO:0007669"/>
    <property type="project" value="InterPro"/>
</dbReference>
<protein>
    <submittedName>
        <fullName evidence="5">AraC family transcriptional regulator</fullName>
    </submittedName>
</protein>
<evidence type="ECO:0000259" key="4">
    <source>
        <dbReference type="PROSITE" id="PS01124"/>
    </source>
</evidence>
<accession>A0AAF0ZC30</accession>
<dbReference type="PROSITE" id="PS00041">
    <property type="entry name" value="HTH_ARAC_FAMILY_1"/>
    <property type="match status" value="1"/>
</dbReference>
<keyword evidence="1" id="KW-0805">Transcription regulation</keyword>
<dbReference type="InterPro" id="IPR020449">
    <property type="entry name" value="Tscrpt_reg_AraC-type_HTH"/>
</dbReference>
<dbReference type="Gene3D" id="1.10.10.60">
    <property type="entry name" value="Homeodomain-like"/>
    <property type="match status" value="2"/>
</dbReference>
<keyword evidence="3" id="KW-0804">Transcription</keyword>
<dbReference type="SUPFAM" id="SSF46689">
    <property type="entry name" value="Homeodomain-like"/>
    <property type="match status" value="1"/>
</dbReference>
<dbReference type="AlphaFoldDB" id="A0AAF0ZC30"/>
<organism evidence="5">
    <name type="scientific">Cyanobacterium aponinum AL20115</name>
    <dbReference type="NCBI Taxonomy" id="3090662"/>
    <lineage>
        <taxon>Bacteria</taxon>
        <taxon>Bacillati</taxon>
        <taxon>Cyanobacteriota</taxon>
        <taxon>Cyanophyceae</taxon>
        <taxon>Oscillatoriophycideae</taxon>
        <taxon>Chroococcales</taxon>
        <taxon>Geminocystaceae</taxon>
        <taxon>Cyanobacterium</taxon>
    </lineage>
</organism>
<dbReference type="PANTHER" id="PTHR47893">
    <property type="entry name" value="REGULATORY PROTEIN PCHR"/>
    <property type="match status" value="1"/>
</dbReference>
<dbReference type="PANTHER" id="PTHR47893:SF1">
    <property type="entry name" value="REGULATORY PROTEIN PCHR"/>
    <property type="match status" value="1"/>
</dbReference>
<reference evidence="5" key="1">
    <citation type="submission" date="2023-11" db="EMBL/GenBank/DDBJ databases">
        <title>Genome sequence of Cyanobacterium aponinum BCRC AL20115.</title>
        <authorList>
            <person name="Chang H.-Y."/>
            <person name="Lin K.-M."/>
            <person name="Hsueh H.-T."/>
            <person name="Chu H.-A."/>
            <person name="Kuo C.-H."/>
        </authorList>
    </citation>
    <scope>NUCLEOTIDE SEQUENCE</scope>
    <source>
        <strain evidence="5">AL20115</strain>
    </source>
</reference>
<dbReference type="Pfam" id="PF12833">
    <property type="entry name" value="HTH_18"/>
    <property type="match status" value="1"/>
</dbReference>
<dbReference type="InterPro" id="IPR053142">
    <property type="entry name" value="PchR_regulatory_protein"/>
</dbReference>
<evidence type="ECO:0000256" key="1">
    <source>
        <dbReference type="ARBA" id="ARBA00023015"/>
    </source>
</evidence>
<sequence length="342" mass="40119">MIKKDLLQRLYKITMIALSTVNWSNYWQQESESFTTFSGEKEEVWREKGLLGYSEEKYIPLRRDLYLEISDYHMYEDVMLTSQYDQKNDEHFVINFVVSGNVKTIHHGVTDYVLETAGKNYIEFWESRQETEYWQKGDRILKVRVGISLSTLREMCEDSLDTLPSELQLLITGKNVPPCYRQGENNINMNSALNQIVNCPYQGFTRNFYLESKALELLALWLGENNKIGFNQISSLSRKDIIALQEVKNIMKKNLQNPPSLKELSRQLCINECKLKSGFKKLFNTTIFNYLHRQRMEYAHSLLRDKKIKITDVAMMCGYASLPSFSKAFKKYYGISPRCDRI</sequence>